<dbReference type="InterPro" id="IPR011642">
    <property type="entry name" value="Gate_dom"/>
</dbReference>
<keyword evidence="1" id="KW-0812">Transmembrane</keyword>
<gene>
    <name evidence="3" type="primary">ylbJ</name>
    <name evidence="3" type="ORF">P9271_10215</name>
</gene>
<feature type="transmembrane region" description="Helical" evidence="1">
    <location>
        <begin position="293"/>
        <end position="314"/>
    </location>
</feature>
<comment type="caution">
    <text evidence="3">The sequence shown here is derived from an EMBL/GenBank/DDBJ whole genome shotgun (WGS) entry which is preliminary data.</text>
</comment>
<dbReference type="Proteomes" id="UP001342826">
    <property type="component" value="Unassembled WGS sequence"/>
</dbReference>
<evidence type="ECO:0000256" key="1">
    <source>
        <dbReference type="SAM" id="Phobius"/>
    </source>
</evidence>
<evidence type="ECO:0000313" key="4">
    <source>
        <dbReference type="Proteomes" id="UP001342826"/>
    </source>
</evidence>
<feature type="transmembrane region" description="Helical" evidence="1">
    <location>
        <begin position="213"/>
        <end position="234"/>
    </location>
</feature>
<feature type="transmembrane region" description="Helical" evidence="1">
    <location>
        <begin position="48"/>
        <end position="71"/>
    </location>
</feature>
<dbReference type="NCBIfam" id="TIGR02871">
    <property type="entry name" value="spore_ylbJ"/>
    <property type="match status" value="1"/>
</dbReference>
<sequence length="407" mass="45245">MNRSMVKTIFISFFITSLTTAIILSPEASVEASSHGLKIWWEVVFPSLLPFFILSELLIGFGIVKFIGILLEPIMRPVFRVPGVGGFVWAMGMASGNPAGAKFTARVREEGEISVTEAERLITFTSCANPLFIFGAVAVGFFDNPALGILLAVAHYAGNILVGLTMRFYKSKESTSWKRKKRTFFPPLLTAFRELHLTRIKNRKPIGKMLGDAVLSSVQTLLMIGGFIIIFSVFNRLLTVYQINEFFGIILANFLHIFSLSTELSVPIISGIFEFTLGNQLVSETNAELLDKAIIASFLLAFGGLSVQSQVASILAETDISFKPFFIGRVLQGIYASILTFFLFNPLYTNLESFNVKAVPVFLINKPSYWFGEIWIILSKLGPLITITALLLYILIYGKKVLFPERN</sequence>
<organism evidence="3 4">
    <name type="scientific">Metabacillus fastidiosus</name>
    <dbReference type="NCBI Taxonomy" id="1458"/>
    <lineage>
        <taxon>Bacteria</taxon>
        <taxon>Bacillati</taxon>
        <taxon>Bacillota</taxon>
        <taxon>Bacilli</taxon>
        <taxon>Bacillales</taxon>
        <taxon>Bacillaceae</taxon>
        <taxon>Metabacillus</taxon>
    </lineage>
</organism>
<keyword evidence="1" id="KW-0472">Membrane</keyword>
<feature type="transmembrane region" description="Helical" evidence="1">
    <location>
        <begin position="83"/>
        <end position="101"/>
    </location>
</feature>
<dbReference type="EMBL" id="JARTFS010000006">
    <property type="protein sequence ID" value="MED4401689.1"/>
    <property type="molecule type" value="Genomic_DNA"/>
</dbReference>
<feature type="transmembrane region" description="Helical" evidence="1">
    <location>
        <begin position="326"/>
        <end position="348"/>
    </location>
</feature>
<dbReference type="InterPro" id="IPR014226">
    <property type="entry name" value="Spore_IM_YlbJ"/>
</dbReference>
<keyword evidence="1" id="KW-1133">Transmembrane helix</keyword>
<feature type="transmembrane region" description="Helical" evidence="1">
    <location>
        <begin position="368"/>
        <end position="396"/>
    </location>
</feature>
<dbReference type="Pfam" id="PF07670">
    <property type="entry name" value="Gate"/>
    <property type="match status" value="1"/>
</dbReference>
<accession>A0ABU6NX45</accession>
<feature type="transmembrane region" description="Helical" evidence="1">
    <location>
        <begin position="121"/>
        <end position="142"/>
    </location>
</feature>
<protein>
    <submittedName>
        <fullName evidence="3">Sporulation integral membrane protein YlbJ</fullName>
    </submittedName>
</protein>
<proteinExistence type="predicted"/>
<reference evidence="3 4" key="1">
    <citation type="submission" date="2023-03" db="EMBL/GenBank/DDBJ databases">
        <title>Bacillus Genome Sequencing.</title>
        <authorList>
            <person name="Dunlap C."/>
        </authorList>
    </citation>
    <scope>NUCLEOTIDE SEQUENCE [LARGE SCALE GENOMIC DNA]</scope>
    <source>
        <strain evidence="3 4">NRS-1717</strain>
    </source>
</reference>
<feature type="transmembrane region" description="Helical" evidence="1">
    <location>
        <begin position="246"/>
        <end position="273"/>
    </location>
</feature>
<dbReference type="RefSeq" id="WP_066230581.1">
    <property type="nucleotide sequence ID" value="NZ_JARTFQ010000006.1"/>
</dbReference>
<feature type="transmembrane region" description="Helical" evidence="1">
    <location>
        <begin position="149"/>
        <end position="169"/>
    </location>
</feature>
<evidence type="ECO:0000259" key="2">
    <source>
        <dbReference type="Pfam" id="PF07670"/>
    </source>
</evidence>
<dbReference type="GeneID" id="301141532"/>
<feature type="domain" description="Nucleoside transporter/FeoB GTPase Gate" evidence="2">
    <location>
        <begin position="43"/>
        <end position="141"/>
    </location>
</feature>
<evidence type="ECO:0000313" key="3">
    <source>
        <dbReference type="EMBL" id="MED4401689.1"/>
    </source>
</evidence>
<name>A0ABU6NX45_9BACI</name>
<keyword evidence="4" id="KW-1185">Reference proteome</keyword>